<keyword evidence="1 3" id="KW-0472">Membrane</keyword>
<feature type="compositionally biased region" description="Basic and acidic residues" evidence="2">
    <location>
        <begin position="623"/>
        <end position="632"/>
    </location>
</feature>
<dbReference type="PANTHER" id="PTHR13315:SF1">
    <property type="entry name" value="PROTEIN TED1"/>
    <property type="match status" value="1"/>
</dbReference>
<dbReference type="GO" id="GO:0006506">
    <property type="term" value="P:GPI anchor biosynthetic process"/>
    <property type="evidence" value="ECO:0007669"/>
    <property type="project" value="InterPro"/>
</dbReference>
<reference evidence="4 5" key="1">
    <citation type="journal article" date="2016" name="Genome Biol. Evol.">
        <title>Divergent and convergent evolution of fungal pathogenicity.</title>
        <authorList>
            <person name="Shang Y."/>
            <person name="Xiao G."/>
            <person name="Zheng P."/>
            <person name="Cen K."/>
            <person name="Zhan S."/>
            <person name="Wang C."/>
        </authorList>
    </citation>
    <scope>NUCLEOTIDE SEQUENCE [LARGE SCALE GENOMIC DNA]</scope>
    <source>
        <strain evidence="4 5">ARSEF 7405</strain>
    </source>
</reference>
<feature type="transmembrane region" description="Helical" evidence="3">
    <location>
        <begin position="20"/>
        <end position="40"/>
    </location>
</feature>
<dbReference type="PANTHER" id="PTHR13315">
    <property type="entry name" value="METALLO PHOSPHOESTERASE RELATED"/>
    <property type="match status" value="1"/>
</dbReference>
<organism evidence="4 5">
    <name type="scientific">Ascosphaera apis ARSEF 7405</name>
    <dbReference type="NCBI Taxonomy" id="392613"/>
    <lineage>
        <taxon>Eukaryota</taxon>
        <taxon>Fungi</taxon>
        <taxon>Dikarya</taxon>
        <taxon>Ascomycota</taxon>
        <taxon>Pezizomycotina</taxon>
        <taxon>Eurotiomycetes</taxon>
        <taxon>Eurotiomycetidae</taxon>
        <taxon>Onygenales</taxon>
        <taxon>Ascosphaeraceae</taxon>
        <taxon>Ascosphaera</taxon>
    </lineage>
</organism>
<dbReference type="Proteomes" id="UP000242877">
    <property type="component" value="Unassembled WGS sequence"/>
</dbReference>
<evidence type="ECO:0000256" key="3">
    <source>
        <dbReference type="SAM" id="Phobius"/>
    </source>
</evidence>
<evidence type="ECO:0000256" key="1">
    <source>
        <dbReference type="ARBA" id="ARBA00023136"/>
    </source>
</evidence>
<dbReference type="Gene3D" id="3.60.21.10">
    <property type="match status" value="1"/>
</dbReference>
<sequence>MSRSTSPTTTSIHTLLRRLLLFTVPAAVISLLYIYNYPAFHNGCAFPSPSSSSSSSPSSAFDNAGGGDGGNAPFRLLVLADPQLEGDTSLPLPEYALARRVAAYWDDIKESAVESVRNITVFVSERAGKHDITAITSPDSNNDTEEEKEDQKKETRQTIQPLHTTILQSTHSLLTRDIPRSLEALRKRIDLLGNDFYLAHIYRTLHSYTSPTHVTVLGDLLGSQWISDEEFERRSWRYWKRVFRGAEMVGERYMSTGDMSRGEAGEVQEKEKVVEKITEKGWSRKLINVAGNHDIGYAGDISPSRIARFEKAFGKVNWDIFFELDASNPSTQEEHSPPAPSIHIINLNDMLLDGPPFSNDLQSETYDYLNSILTRSSPVGDNSTFTILLTHVPLYKPAGICTDAPHFTYFDENDYWGRFYEGGLREQNLLGEHISENGILQALFGMSGDKWMPAGGMGRKGVVLNGHDHTGCDTVHYIQRNTSQDENHDEGSKGWKWVTQRYADAKSKLTDPTEPSIREITLRSMMGEYGGNAGLLSLWFDDAPGRMEWRYEFSVCRFGVQHIWWAVHVIALIAILNVCLYVVSGFAVAAQRESAAEKVAKSGATEKEEKRKEKQQTGADAKASNEKKSENS</sequence>
<dbReference type="VEuPathDB" id="FungiDB:AAP_04902"/>
<feature type="transmembrane region" description="Helical" evidence="3">
    <location>
        <begin position="563"/>
        <end position="588"/>
    </location>
</feature>
<proteinExistence type="predicted"/>
<dbReference type="OrthoDB" id="9984693at2759"/>
<comment type="caution">
    <text evidence="4">The sequence shown here is derived from an EMBL/GenBank/DDBJ whole genome shotgun (WGS) entry which is preliminary data.</text>
</comment>
<keyword evidence="5" id="KW-1185">Reference proteome</keyword>
<dbReference type="SUPFAM" id="SSF56300">
    <property type="entry name" value="Metallo-dependent phosphatases"/>
    <property type="match status" value="1"/>
</dbReference>
<accession>A0A167WA21</accession>
<keyword evidence="3" id="KW-0812">Transmembrane</keyword>
<keyword evidence="3" id="KW-1133">Transmembrane helix</keyword>
<evidence type="ECO:0000313" key="5">
    <source>
        <dbReference type="Proteomes" id="UP000242877"/>
    </source>
</evidence>
<evidence type="ECO:0000256" key="2">
    <source>
        <dbReference type="SAM" id="MobiDB-lite"/>
    </source>
</evidence>
<dbReference type="AlphaFoldDB" id="A0A167WA21"/>
<protein>
    <submittedName>
        <fullName evidence="4">Metallophosphoesterase domain protein</fullName>
    </submittedName>
</protein>
<feature type="compositionally biased region" description="Basic and acidic residues" evidence="2">
    <location>
        <begin position="597"/>
        <end position="615"/>
    </location>
</feature>
<evidence type="ECO:0000313" key="4">
    <source>
        <dbReference type="EMBL" id="KZZ88579.1"/>
    </source>
</evidence>
<dbReference type="GO" id="GO:0016020">
    <property type="term" value="C:membrane"/>
    <property type="evidence" value="ECO:0007669"/>
    <property type="project" value="GOC"/>
</dbReference>
<dbReference type="InterPro" id="IPR029052">
    <property type="entry name" value="Metallo-depent_PP-like"/>
</dbReference>
<dbReference type="EMBL" id="AZGZ01000025">
    <property type="protein sequence ID" value="KZZ88579.1"/>
    <property type="molecule type" value="Genomic_DNA"/>
</dbReference>
<name>A0A167WA21_9EURO</name>
<feature type="region of interest" description="Disordered" evidence="2">
    <location>
        <begin position="133"/>
        <end position="158"/>
    </location>
</feature>
<dbReference type="GO" id="GO:0005783">
    <property type="term" value="C:endoplasmic reticulum"/>
    <property type="evidence" value="ECO:0007669"/>
    <property type="project" value="TreeGrafter"/>
</dbReference>
<dbReference type="InterPro" id="IPR033308">
    <property type="entry name" value="PGAP5/Cdc1/Ted1"/>
</dbReference>
<gene>
    <name evidence="4" type="ORF">AAP_04902</name>
</gene>
<feature type="region of interest" description="Disordered" evidence="2">
    <location>
        <begin position="597"/>
        <end position="632"/>
    </location>
</feature>